<evidence type="ECO:0000259" key="1">
    <source>
        <dbReference type="PROSITE" id="PS50075"/>
    </source>
</evidence>
<dbReference type="Gene3D" id="1.10.1200.10">
    <property type="entry name" value="ACP-like"/>
    <property type="match status" value="1"/>
</dbReference>
<name>A0ABT2MMN9_9MYCO</name>
<dbReference type="Gene3D" id="3.40.50.12780">
    <property type="entry name" value="N-terminal domain of ligase-like"/>
    <property type="match status" value="1"/>
</dbReference>
<dbReference type="RefSeq" id="WP_260996314.1">
    <property type="nucleotide sequence ID" value="NZ_JAODWD010000011.1"/>
</dbReference>
<keyword evidence="3" id="KW-1185">Reference proteome</keyword>
<sequence>GEACPAVVVDQWAPGRVMINAYGPTETTIYAAMSTPLQPGSGTPPIGSPVPGAALFVLDQHLHPVPPGVPGELYIAGRGVGIGYWRRPTLTATRFLPCPYGPPGTRMYRTGDLVRWRTDGQLDYLGRTDEQVKIRGYRIELGEIQTALTELDGIDHAVVITRQDHPGDTRLVAYITGTTDPATARTHLSTKLPPYMVPSAIITLDTIPTTTSGKLDTNALPTPTYHHHRTYRPPTTAIEQILADTYANVLGLTHVGTEDSFFELGGD</sequence>
<gene>
    <name evidence="2" type="ORF">N4S67_27950</name>
</gene>
<dbReference type="SUPFAM" id="SSF56801">
    <property type="entry name" value="Acetyl-CoA synthetase-like"/>
    <property type="match status" value="1"/>
</dbReference>
<protein>
    <submittedName>
        <fullName evidence="2">AMP-binding protein</fullName>
    </submittedName>
</protein>
<dbReference type="InterPro" id="IPR000873">
    <property type="entry name" value="AMP-dep_synth/lig_dom"/>
</dbReference>
<reference evidence="3" key="1">
    <citation type="submission" date="2023-07" db="EMBL/GenBank/DDBJ databases">
        <authorList>
            <person name="Deng Y."/>
            <person name="Zhang Y.-Q."/>
        </authorList>
    </citation>
    <scope>NUCLEOTIDE SEQUENCE [LARGE SCALE GENOMIC DNA]</scope>
    <source>
        <strain evidence="3">CPCC 205710</strain>
    </source>
</reference>
<dbReference type="PANTHER" id="PTHR45527">
    <property type="entry name" value="NONRIBOSOMAL PEPTIDE SYNTHETASE"/>
    <property type="match status" value="1"/>
</dbReference>
<organism evidence="2 3">
    <name type="scientific">Mycobacterium deserti</name>
    <dbReference type="NCBI Taxonomy" id="2978347"/>
    <lineage>
        <taxon>Bacteria</taxon>
        <taxon>Bacillati</taxon>
        <taxon>Actinomycetota</taxon>
        <taxon>Actinomycetes</taxon>
        <taxon>Mycobacteriales</taxon>
        <taxon>Mycobacteriaceae</taxon>
        <taxon>Mycobacterium</taxon>
    </lineage>
</organism>
<dbReference type="InterPro" id="IPR042099">
    <property type="entry name" value="ANL_N_sf"/>
</dbReference>
<dbReference type="EMBL" id="JAODWD010000011">
    <property type="protein sequence ID" value="MCT7662236.1"/>
    <property type="molecule type" value="Genomic_DNA"/>
</dbReference>
<evidence type="ECO:0000313" key="3">
    <source>
        <dbReference type="Proteomes" id="UP001206639"/>
    </source>
</evidence>
<dbReference type="PROSITE" id="PS50075">
    <property type="entry name" value="CARRIER"/>
    <property type="match status" value="1"/>
</dbReference>
<dbReference type="PANTHER" id="PTHR45527:SF1">
    <property type="entry name" value="FATTY ACID SYNTHASE"/>
    <property type="match status" value="1"/>
</dbReference>
<evidence type="ECO:0000313" key="2">
    <source>
        <dbReference type="EMBL" id="MCT7662236.1"/>
    </source>
</evidence>
<dbReference type="Pfam" id="PF13193">
    <property type="entry name" value="AMP-binding_C"/>
    <property type="match status" value="1"/>
</dbReference>
<feature type="non-terminal residue" evidence="2">
    <location>
        <position position="1"/>
    </location>
</feature>
<dbReference type="InterPro" id="IPR045851">
    <property type="entry name" value="AMP-bd_C_sf"/>
</dbReference>
<accession>A0ABT2MMN9</accession>
<feature type="non-terminal residue" evidence="2">
    <location>
        <position position="267"/>
    </location>
</feature>
<dbReference type="InterPro" id="IPR036736">
    <property type="entry name" value="ACP-like_sf"/>
</dbReference>
<proteinExistence type="predicted"/>
<dbReference type="InterPro" id="IPR009081">
    <property type="entry name" value="PP-bd_ACP"/>
</dbReference>
<dbReference type="Pfam" id="PF00501">
    <property type="entry name" value="AMP-binding"/>
    <property type="match status" value="1"/>
</dbReference>
<dbReference type="Gene3D" id="3.30.300.30">
    <property type="match status" value="1"/>
</dbReference>
<feature type="domain" description="Carrier" evidence="1">
    <location>
        <begin position="233"/>
        <end position="267"/>
    </location>
</feature>
<comment type="caution">
    <text evidence="2">The sequence shown here is derived from an EMBL/GenBank/DDBJ whole genome shotgun (WGS) entry which is preliminary data.</text>
</comment>
<dbReference type="InterPro" id="IPR025110">
    <property type="entry name" value="AMP-bd_C"/>
</dbReference>
<dbReference type="Proteomes" id="UP001206639">
    <property type="component" value="Unassembled WGS sequence"/>
</dbReference>